<evidence type="ECO:0000256" key="1">
    <source>
        <dbReference type="SAM" id="Phobius"/>
    </source>
</evidence>
<accession>A0A1B8RKX2</accession>
<dbReference type="eggNOG" id="ENOG502Z8CW">
    <property type="taxonomic scope" value="Bacteria"/>
</dbReference>
<evidence type="ECO:0000313" key="2">
    <source>
        <dbReference type="EMBL" id="OBY09522.1"/>
    </source>
</evidence>
<gene>
    <name evidence="2" type="ORF">CP373A1_15585</name>
</gene>
<reference evidence="2 3" key="1">
    <citation type="submission" date="2016-06" db="EMBL/GenBank/DDBJ databases">
        <authorList>
            <person name="Kjaerup R.B."/>
            <person name="Dalgaard T.S."/>
            <person name="Juul-Madsen H.R."/>
        </authorList>
    </citation>
    <scope>NUCLEOTIDE SEQUENCE [LARGE SCALE GENOMIC DNA]</scope>
    <source>
        <strain evidence="2 3">373-A1</strain>
    </source>
</reference>
<organism evidence="2 3">
    <name type="scientific">Clostridium paraputrificum</name>
    <dbReference type="NCBI Taxonomy" id="29363"/>
    <lineage>
        <taxon>Bacteria</taxon>
        <taxon>Bacillati</taxon>
        <taxon>Bacillota</taxon>
        <taxon>Clostridia</taxon>
        <taxon>Eubacteriales</taxon>
        <taxon>Clostridiaceae</taxon>
        <taxon>Clostridium</taxon>
    </lineage>
</organism>
<dbReference type="AlphaFoldDB" id="A0A1B8RKX2"/>
<feature type="transmembrane region" description="Helical" evidence="1">
    <location>
        <begin position="7"/>
        <end position="26"/>
    </location>
</feature>
<dbReference type="RefSeq" id="WP_065254804.1">
    <property type="nucleotide sequence ID" value="NZ_JAQLCW010000010.1"/>
</dbReference>
<dbReference type="Pfam" id="PF14286">
    <property type="entry name" value="DHHW"/>
    <property type="match status" value="1"/>
</dbReference>
<proteinExistence type="predicted"/>
<dbReference type="Proteomes" id="UP000092714">
    <property type="component" value="Unassembled WGS sequence"/>
</dbReference>
<protein>
    <recommendedName>
        <fullName evidence="4">DHHW protein</fullName>
    </recommendedName>
</protein>
<evidence type="ECO:0000313" key="3">
    <source>
        <dbReference type="Proteomes" id="UP000092714"/>
    </source>
</evidence>
<keyword evidence="1" id="KW-0812">Transmembrane</keyword>
<keyword evidence="1" id="KW-0472">Membrane</keyword>
<evidence type="ECO:0008006" key="4">
    <source>
        <dbReference type="Google" id="ProtNLM"/>
    </source>
</evidence>
<dbReference type="InterPro" id="IPR025945">
    <property type="entry name" value="DHHW"/>
</dbReference>
<keyword evidence="3" id="KW-1185">Reference proteome</keyword>
<dbReference type="EMBL" id="MAPZ01000031">
    <property type="protein sequence ID" value="OBY09522.1"/>
    <property type="molecule type" value="Genomic_DNA"/>
</dbReference>
<name>A0A1B8RKX2_9CLOT</name>
<comment type="caution">
    <text evidence="2">The sequence shown here is derived from an EMBL/GenBank/DDBJ whole genome shotgun (WGS) entry which is preliminary data.</text>
</comment>
<sequence>MRKKYRNALAIVFVIFIFGFFIINIFNKDMEFSNLENRSLAKMPTFKIDRLIEGRYTKNYEKYKNDQFFMRDTFIKLKSEIDVLLGKKENNNIYLCSDGYLIEKFLEPNKESLEKNIRAINEFSNKHSEIKINFMMIPNAISIYNEKLPRYVSESKQVEYINNFSNKLDRNISFINPYNYFIENKEEEIFYRADHHWTTKGAYYGYLALCDKMNLKKNEESYYDIELVSNDFKGTLYSRSLFDINKEDEIKVYISKNEDDEVIVNQLEEKKVIPSLYDSLKLGTNDKYGVFLGGNKPIIKIQTTAKYNKKLLLIKDSYANSIVQFLTPYFEEIVMVDPRYYYGDIEELIKEEKFSETLFLYNANTFFQDNSLYGVLENY</sequence>
<keyword evidence="1" id="KW-1133">Transmembrane helix</keyword>